<dbReference type="InterPro" id="IPR000189">
    <property type="entry name" value="Transglyc_AS"/>
</dbReference>
<protein>
    <recommendedName>
        <fullName evidence="2">Transglycosylase SLT domain-containing protein</fullName>
    </recommendedName>
</protein>
<dbReference type="EMBL" id="AZHW01000422">
    <property type="protein sequence ID" value="ETW99638.1"/>
    <property type="molecule type" value="Genomic_DNA"/>
</dbReference>
<dbReference type="SUPFAM" id="SSF53955">
    <property type="entry name" value="Lysozyme-like"/>
    <property type="match status" value="1"/>
</dbReference>
<dbReference type="AlphaFoldDB" id="W4LNH0"/>
<keyword evidence="4" id="KW-1185">Reference proteome</keyword>
<comment type="caution">
    <text evidence="3">The sequence shown here is derived from an EMBL/GenBank/DDBJ whole genome shotgun (WGS) entry which is preliminary data.</text>
</comment>
<dbReference type="Pfam" id="PF01464">
    <property type="entry name" value="SLT"/>
    <property type="match status" value="1"/>
</dbReference>
<evidence type="ECO:0000259" key="2">
    <source>
        <dbReference type="Pfam" id="PF01464"/>
    </source>
</evidence>
<dbReference type="Gene3D" id="1.10.530.10">
    <property type="match status" value="1"/>
</dbReference>
<dbReference type="InterPro" id="IPR023346">
    <property type="entry name" value="Lysozyme-like_dom_sf"/>
</dbReference>
<dbReference type="HOGENOM" id="CLU_881896_0_0_7"/>
<dbReference type="GO" id="GO:0000270">
    <property type="term" value="P:peptidoglycan metabolic process"/>
    <property type="evidence" value="ECO:0007669"/>
    <property type="project" value="InterPro"/>
</dbReference>
<accession>W4LNH0</accession>
<reference evidence="3 4" key="1">
    <citation type="journal article" date="2014" name="Nature">
        <title>An environmental bacterial taxon with a large and distinct metabolic repertoire.</title>
        <authorList>
            <person name="Wilson M.C."/>
            <person name="Mori T."/>
            <person name="Ruckert C."/>
            <person name="Uria A.R."/>
            <person name="Helf M.J."/>
            <person name="Takada K."/>
            <person name="Gernert C."/>
            <person name="Steffens U.A."/>
            <person name="Heycke N."/>
            <person name="Schmitt S."/>
            <person name="Rinke C."/>
            <person name="Helfrich E.J."/>
            <person name="Brachmann A.O."/>
            <person name="Gurgui C."/>
            <person name="Wakimoto T."/>
            <person name="Kracht M."/>
            <person name="Crusemann M."/>
            <person name="Hentschel U."/>
            <person name="Abe I."/>
            <person name="Matsunaga S."/>
            <person name="Kalinowski J."/>
            <person name="Takeyama H."/>
            <person name="Piel J."/>
        </authorList>
    </citation>
    <scope>NUCLEOTIDE SEQUENCE [LARGE SCALE GENOMIC DNA]</scope>
    <source>
        <strain evidence="4">TSY1</strain>
    </source>
</reference>
<proteinExistence type="inferred from homology"/>
<dbReference type="InterPro" id="IPR008258">
    <property type="entry name" value="Transglycosylase_SLT_dom_1"/>
</dbReference>
<dbReference type="PANTHER" id="PTHR37423:SF2">
    <property type="entry name" value="MEMBRANE-BOUND LYTIC MUREIN TRANSGLYCOSYLASE C"/>
    <property type="match status" value="1"/>
</dbReference>
<feature type="domain" description="Transglycosylase SLT" evidence="2">
    <location>
        <begin position="32"/>
        <end position="127"/>
    </location>
</feature>
<dbReference type="GO" id="GO:0008933">
    <property type="term" value="F:peptidoglycan lytic transglycosylase activity"/>
    <property type="evidence" value="ECO:0007669"/>
    <property type="project" value="InterPro"/>
</dbReference>
<name>W4LNH0_ENTF1</name>
<dbReference type="GO" id="GO:0016020">
    <property type="term" value="C:membrane"/>
    <property type="evidence" value="ECO:0007669"/>
    <property type="project" value="InterPro"/>
</dbReference>
<evidence type="ECO:0000256" key="1">
    <source>
        <dbReference type="ARBA" id="ARBA00007734"/>
    </source>
</evidence>
<gene>
    <name evidence="3" type="ORF">ETSY1_14290</name>
</gene>
<dbReference type="Proteomes" id="UP000019141">
    <property type="component" value="Unassembled WGS sequence"/>
</dbReference>
<sequence length="315" mass="34545">MMGRMAVLSILCVVLLISPLRLQAAALYDGLIGTIARRYQMEPALVKAVIRCESNFDALAVSSKGAQGLMQLMPATAATLGITDAFDPLQNIDAGVRYLVTLQRTFSTDQSLMLAAYNAGPQAVIHAGYAVPNYRETQRYVACVEKARLRYRAQKFNLEFANLPPDAAASGGLAVTPPRLPTSKHQVGQRVQFQFDTWNTGPESAYGVVSVTYPPALLSMIVMQTSPDRTTVALPTPAQRANQAATGYTFLQNSWPQWSSGQRHTVALSVVPRMAQDVILHLSVILYDPARNTMQQRWSHMVKIPVQPLQEDGSR</sequence>
<evidence type="ECO:0000313" key="4">
    <source>
        <dbReference type="Proteomes" id="UP000019141"/>
    </source>
</evidence>
<dbReference type="PANTHER" id="PTHR37423">
    <property type="entry name" value="SOLUBLE LYTIC MUREIN TRANSGLYCOSYLASE-RELATED"/>
    <property type="match status" value="1"/>
</dbReference>
<comment type="similarity">
    <text evidence="1">Belongs to the transglycosylase Slt family.</text>
</comment>
<organism evidence="3 4">
    <name type="scientific">Entotheonella factor</name>
    <dbReference type="NCBI Taxonomy" id="1429438"/>
    <lineage>
        <taxon>Bacteria</taxon>
        <taxon>Pseudomonadati</taxon>
        <taxon>Nitrospinota/Tectimicrobiota group</taxon>
        <taxon>Candidatus Tectimicrobiota</taxon>
        <taxon>Candidatus Entotheonellia</taxon>
        <taxon>Candidatus Entotheonellales</taxon>
        <taxon>Candidatus Entotheonellaceae</taxon>
        <taxon>Candidatus Entotheonella</taxon>
    </lineage>
</organism>
<dbReference type="PROSITE" id="PS00922">
    <property type="entry name" value="TRANSGLYCOSYLASE"/>
    <property type="match status" value="1"/>
</dbReference>
<dbReference type="CDD" id="cd00254">
    <property type="entry name" value="LT-like"/>
    <property type="match status" value="1"/>
</dbReference>
<evidence type="ECO:0000313" key="3">
    <source>
        <dbReference type="EMBL" id="ETW99638.1"/>
    </source>
</evidence>